<comment type="caution">
    <text evidence="21">The sequence shown here is derived from an EMBL/GenBank/DDBJ whole genome shotgun (WGS) entry which is preliminary data.</text>
</comment>
<dbReference type="InterPro" id="IPR002291">
    <property type="entry name" value="Phosph_kin_gamma"/>
</dbReference>
<dbReference type="InterPro" id="IPR008271">
    <property type="entry name" value="Ser/Thr_kinase_AS"/>
</dbReference>
<evidence type="ECO:0000256" key="17">
    <source>
        <dbReference type="ARBA" id="ARBA00048679"/>
    </source>
</evidence>
<dbReference type="SMART" id="SM00220">
    <property type="entry name" value="S_TKc"/>
    <property type="match status" value="2"/>
</dbReference>
<evidence type="ECO:0000256" key="10">
    <source>
        <dbReference type="ARBA" id="ARBA00022837"/>
    </source>
</evidence>
<proteinExistence type="inferred from homology"/>
<evidence type="ECO:0000256" key="3">
    <source>
        <dbReference type="ARBA" id="ARBA00022527"/>
    </source>
</evidence>
<keyword evidence="7" id="KW-0677">Repeat</keyword>
<feature type="compositionally biased region" description="Pro residues" evidence="19">
    <location>
        <begin position="741"/>
        <end position="750"/>
    </location>
</feature>
<keyword evidence="6" id="KW-0479">Metal-binding</keyword>
<evidence type="ECO:0000256" key="14">
    <source>
        <dbReference type="ARBA" id="ARBA00024334"/>
    </source>
</evidence>
<keyword evidence="5" id="KW-0808">Transferase</keyword>
<comment type="subunit">
    <text evidence="15">Hexadecamer of 4 heterotetramers, each composed of alpha, beta, gamma, and delta subunits. Alpha (PHKA1 or PHKA2) and beta (PHKB) are regulatory subunits, gamma (PHKG1 or PHKG2) is the catalytic subunit, and delta is calmodulin.</text>
</comment>
<evidence type="ECO:0000256" key="4">
    <source>
        <dbReference type="ARBA" id="ARBA00022600"/>
    </source>
</evidence>
<keyword evidence="3" id="KW-0723">Serine/threonine-protein kinase</keyword>
<protein>
    <recommendedName>
        <fullName evidence="20">Protein kinase domain-containing protein</fullName>
    </recommendedName>
</protein>
<dbReference type="EMBL" id="SPLM01000147">
    <property type="protein sequence ID" value="TMW55519.1"/>
    <property type="molecule type" value="Genomic_DNA"/>
</dbReference>
<dbReference type="GO" id="GO:0005977">
    <property type="term" value="P:glycogen metabolic process"/>
    <property type="evidence" value="ECO:0007669"/>
    <property type="project" value="UniProtKB-KW"/>
</dbReference>
<dbReference type="PANTHER" id="PTHR24347">
    <property type="entry name" value="SERINE/THREONINE-PROTEIN KINASE"/>
    <property type="match status" value="1"/>
</dbReference>
<evidence type="ECO:0000256" key="6">
    <source>
        <dbReference type="ARBA" id="ARBA00022723"/>
    </source>
</evidence>
<dbReference type="OrthoDB" id="40902at2759"/>
<evidence type="ECO:0000256" key="11">
    <source>
        <dbReference type="ARBA" id="ARBA00022840"/>
    </source>
</evidence>
<evidence type="ECO:0000256" key="15">
    <source>
        <dbReference type="ARBA" id="ARBA00025890"/>
    </source>
</evidence>
<feature type="binding site" evidence="18">
    <location>
        <position position="458"/>
    </location>
    <ligand>
        <name>ATP</name>
        <dbReference type="ChEBI" id="CHEBI:30616"/>
    </ligand>
</feature>
<dbReference type="GO" id="GO:0005964">
    <property type="term" value="C:phosphorylase kinase complex"/>
    <property type="evidence" value="ECO:0007669"/>
    <property type="project" value="InterPro"/>
</dbReference>
<evidence type="ECO:0000256" key="8">
    <source>
        <dbReference type="ARBA" id="ARBA00022741"/>
    </source>
</evidence>
<evidence type="ECO:0000256" key="13">
    <source>
        <dbReference type="ARBA" id="ARBA00023277"/>
    </source>
</evidence>
<dbReference type="InterPro" id="IPR011009">
    <property type="entry name" value="Kinase-like_dom_sf"/>
</dbReference>
<dbReference type="InterPro" id="IPR000719">
    <property type="entry name" value="Prot_kinase_dom"/>
</dbReference>
<keyword evidence="12" id="KW-0112">Calmodulin-binding</keyword>
<reference evidence="21" key="1">
    <citation type="submission" date="2019-03" db="EMBL/GenBank/DDBJ databases">
        <title>Long read genome sequence of the mycoparasitic Pythium oligandrum ATCC 38472 isolated from sugarbeet rhizosphere.</title>
        <authorList>
            <person name="Gaulin E."/>
        </authorList>
    </citation>
    <scope>NUCLEOTIDE SEQUENCE</scope>
    <source>
        <strain evidence="21">ATCC 38472_TT</strain>
    </source>
</reference>
<dbReference type="FunFam" id="1.10.510.10:FF:000026">
    <property type="entry name" value="Calcium/calmodulin-dependent protein kinase type 1"/>
    <property type="match status" value="2"/>
</dbReference>
<keyword evidence="22" id="KW-1185">Reference proteome</keyword>
<evidence type="ECO:0000256" key="2">
    <source>
        <dbReference type="ARBA" id="ARBA00001946"/>
    </source>
</evidence>
<gene>
    <name evidence="21" type="ORF">Poli38472_010401</name>
</gene>
<accession>A0A8K1C336</accession>
<sequence>MPEVYETVEVRVPAGPLGILITERESHVIVDGFAPVGVNGEQGVIEKSGRVSKGSIVTGLNGLVFEGENASFARVRAALVETNTVERVIHFKVPVNKLQTNATRSFTQEYSLGKELGAGSFSVVRQAIHKQTGEKYAVKCIERDGLSEEDIEALTTEVEILQQMKHPHIMALYDVFTEANHYYLVTELVTGGELFERIVEKNFYSEKEARDLVKTLLETIKYCHDNNVVHRDLKPENLLMTSKSDDADIKLADFGFAKRVTGDGLATACGTPGYVAPEILAQKPYGKTVDIWSIGIITYILLCGYPPFHDDSQSMLFRKIKAGKFEFDSPYWDNISVDAKDLISKMLIVDTKQRWTADQLLTHKWITGTDVATVPLTKTLEELRRFNARRRFRAAVSTVQATISLTKALSMSTKRQTMIYTNRHIRDEYTLGRELGSGAYSVVYEGINKKTGNKYAVKAMQIAGLSEDDIEAFHQEVEILKEMQHPNIMRLYAVYLEEATYYLVTELVAGGELFDRIVEKSYYSEKEARDLVKVLLDTIKFCHDRKVVHRDLKPENLLLTSKEDDANIKLADFGFAKKIVEETGLVTTCGTPGYVAPEILSRTPYGTSVDIWSIGIITYILLCGYPPFHDDNQALLFRKIKAGRFVFDSPYWDNVSEDAKDLIKKMLIVDPAERWTATQLLEHKWITGEEVSTTPLLTALEELRKYNARRRFKSAVTTVKATLSLAKTFSSGADSEKEVVTPPPAPSSTQ</sequence>
<feature type="domain" description="Protein kinase" evidence="20">
    <location>
        <begin position="429"/>
        <end position="686"/>
    </location>
</feature>
<dbReference type="Gene3D" id="3.30.200.20">
    <property type="entry name" value="Phosphorylase Kinase, domain 1"/>
    <property type="match status" value="2"/>
</dbReference>
<comment type="similarity">
    <text evidence="14">Belongs to the protein kinase superfamily. Ser/Thr protein kinase family. CDPK subfamily.</text>
</comment>
<dbReference type="FunFam" id="3.30.200.20:FF:000315">
    <property type="entry name" value="Calcium-dependent protein kinase 3"/>
    <property type="match status" value="2"/>
</dbReference>
<evidence type="ECO:0000256" key="5">
    <source>
        <dbReference type="ARBA" id="ARBA00022679"/>
    </source>
</evidence>
<feature type="binding site" evidence="18">
    <location>
        <position position="139"/>
    </location>
    <ligand>
        <name>ATP</name>
        <dbReference type="ChEBI" id="CHEBI:30616"/>
    </ligand>
</feature>
<dbReference type="GO" id="GO:0004689">
    <property type="term" value="F:phosphorylase kinase activity"/>
    <property type="evidence" value="ECO:0007669"/>
    <property type="project" value="UniProtKB-EC"/>
</dbReference>
<dbReference type="PROSITE" id="PS50011">
    <property type="entry name" value="PROTEIN_KINASE_DOM"/>
    <property type="match status" value="2"/>
</dbReference>
<keyword evidence="11 18" id="KW-0067">ATP-binding</keyword>
<keyword evidence="4" id="KW-0321">Glycogen metabolism</keyword>
<dbReference type="CDD" id="cd05117">
    <property type="entry name" value="STKc_CAMK"/>
    <property type="match status" value="2"/>
</dbReference>
<evidence type="ECO:0000256" key="18">
    <source>
        <dbReference type="PROSITE-ProRule" id="PRU10141"/>
    </source>
</evidence>
<comment type="catalytic activity">
    <reaction evidence="17">
        <text>L-seryl-[protein] + ATP = O-phospho-L-seryl-[protein] + ADP + H(+)</text>
        <dbReference type="Rhea" id="RHEA:17989"/>
        <dbReference type="Rhea" id="RHEA-COMP:9863"/>
        <dbReference type="Rhea" id="RHEA-COMP:11604"/>
        <dbReference type="ChEBI" id="CHEBI:15378"/>
        <dbReference type="ChEBI" id="CHEBI:29999"/>
        <dbReference type="ChEBI" id="CHEBI:30616"/>
        <dbReference type="ChEBI" id="CHEBI:83421"/>
        <dbReference type="ChEBI" id="CHEBI:456216"/>
        <dbReference type="EC" id="2.7.11.1"/>
    </reaction>
</comment>
<dbReference type="Gene3D" id="1.10.510.10">
    <property type="entry name" value="Transferase(Phosphotransferase) domain 1"/>
    <property type="match status" value="2"/>
</dbReference>
<evidence type="ECO:0000256" key="1">
    <source>
        <dbReference type="ARBA" id="ARBA00001674"/>
    </source>
</evidence>
<keyword evidence="13" id="KW-0119">Carbohydrate metabolism</keyword>
<dbReference type="PROSITE" id="PS00107">
    <property type="entry name" value="PROTEIN_KINASE_ATP"/>
    <property type="match status" value="2"/>
</dbReference>
<evidence type="ECO:0000256" key="9">
    <source>
        <dbReference type="ARBA" id="ARBA00022777"/>
    </source>
</evidence>
<dbReference type="GO" id="GO:0005516">
    <property type="term" value="F:calmodulin binding"/>
    <property type="evidence" value="ECO:0007669"/>
    <property type="project" value="UniProtKB-KW"/>
</dbReference>
<evidence type="ECO:0000256" key="7">
    <source>
        <dbReference type="ARBA" id="ARBA00022737"/>
    </source>
</evidence>
<keyword evidence="9" id="KW-0418">Kinase</keyword>
<evidence type="ECO:0000256" key="19">
    <source>
        <dbReference type="SAM" id="MobiDB-lite"/>
    </source>
</evidence>
<dbReference type="PRINTS" id="PR01049">
    <property type="entry name" value="PHOSPHBKNASE"/>
</dbReference>
<dbReference type="AlphaFoldDB" id="A0A8K1C336"/>
<evidence type="ECO:0000313" key="22">
    <source>
        <dbReference type="Proteomes" id="UP000794436"/>
    </source>
</evidence>
<feature type="domain" description="Protein kinase" evidence="20">
    <location>
        <begin position="110"/>
        <end position="366"/>
    </location>
</feature>
<comment type="cofactor">
    <cofactor evidence="2">
        <name>Mg(2+)</name>
        <dbReference type="ChEBI" id="CHEBI:18420"/>
    </cofactor>
</comment>
<dbReference type="GO" id="GO:0046872">
    <property type="term" value="F:metal ion binding"/>
    <property type="evidence" value="ECO:0007669"/>
    <property type="project" value="UniProtKB-KW"/>
</dbReference>
<dbReference type="PROSITE" id="PS00108">
    <property type="entry name" value="PROTEIN_KINASE_ST"/>
    <property type="match status" value="2"/>
</dbReference>
<comment type="catalytic activity">
    <reaction evidence="1">
        <text>2 ATP + phosphorylase b = 2 ADP + phosphorylase a.</text>
        <dbReference type="EC" id="2.7.11.19"/>
    </reaction>
</comment>
<dbReference type="Pfam" id="PF00069">
    <property type="entry name" value="Pkinase"/>
    <property type="match status" value="2"/>
</dbReference>
<name>A0A8K1C336_PYTOL</name>
<dbReference type="InterPro" id="IPR017441">
    <property type="entry name" value="Protein_kinase_ATP_BS"/>
</dbReference>
<dbReference type="Proteomes" id="UP000794436">
    <property type="component" value="Unassembled WGS sequence"/>
</dbReference>
<evidence type="ECO:0000256" key="12">
    <source>
        <dbReference type="ARBA" id="ARBA00022860"/>
    </source>
</evidence>
<evidence type="ECO:0000256" key="16">
    <source>
        <dbReference type="ARBA" id="ARBA00047899"/>
    </source>
</evidence>
<evidence type="ECO:0000259" key="20">
    <source>
        <dbReference type="PROSITE" id="PS50011"/>
    </source>
</evidence>
<keyword evidence="10" id="KW-0106">Calcium</keyword>
<feature type="region of interest" description="Disordered" evidence="19">
    <location>
        <begin position="730"/>
        <end position="750"/>
    </location>
</feature>
<organism evidence="21 22">
    <name type="scientific">Pythium oligandrum</name>
    <name type="common">Mycoparasitic fungus</name>
    <dbReference type="NCBI Taxonomy" id="41045"/>
    <lineage>
        <taxon>Eukaryota</taxon>
        <taxon>Sar</taxon>
        <taxon>Stramenopiles</taxon>
        <taxon>Oomycota</taxon>
        <taxon>Peronosporomycetes</taxon>
        <taxon>Pythiales</taxon>
        <taxon>Pythiaceae</taxon>
        <taxon>Pythium</taxon>
    </lineage>
</organism>
<evidence type="ECO:0000313" key="21">
    <source>
        <dbReference type="EMBL" id="TMW55519.1"/>
    </source>
</evidence>
<keyword evidence="8 18" id="KW-0547">Nucleotide-binding</keyword>
<dbReference type="GO" id="GO:0005524">
    <property type="term" value="F:ATP binding"/>
    <property type="evidence" value="ECO:0007669"/>
    <property type="project" value="UniProtKB-UniRule"/>
</dbReference>
<comment type="catalytic activity">
    <reaction evidence="16">
        <text>L-threonyl-[protein] + ATP = O-phospho-L-threonyl-[protein] + ADP + H(+)</text>
        <dbReference type="Rhea" id="RHEA:46608"/>
        <dbReference type="Rhea" id="RHEA-COMP:11060"/>
        <dbReference type="Rhea" id="RHEA-COMP:11605"/>
        <dbReference type="ChEBI" id="CHEBI:15378"/>
        <dbReference type="ChEBI" id="CHEBI:30013"/>
        <dbReference type="ChEBI" id="CHEBI:30616"/>
        <dbReference type="ChEBI" id="CHEBI:61977"/>
        <dbReference type="ChEBI" id="CHEBI:456216"/>
        <dbReference type="EC" id="2.7.11.1"/>
    </reaction>
</comment>
<dbReference type="SUPFAM" id="SSF56112">
    <property type="entry name" value="Protein kinase-like (PK-like)"/>
    <property type="match status" value="2"/>
</dbReference>